<evidence type="ECO:0000256" key="4">
    <source>
        <dbReference type="ARBA" id="ARBA00022989"/>
    </source>
</evidence>
<keyword evidence="3 6" id="KW-0812">Transmembrane</keyword>
<evidence type="ECO:0000313" key="9">
    <source>
        <dbReference type="Proteomes" id="UP000000378"/>
    </source>
</evidence>
<evidence type="ECO:0000256" key="6">
    <source>
        <dbReference type="SAM" id="Phobius"/>
    </source>
</evidence>
<dbReference type="PROSITE" id="PS51257">
    <property type="entry name" value="PROKAR_LIPOPROTEIN"/>
    <property type="match status" value="1"/>
</dbReference>
<dbReference type="PROSITE" id="PS50850">
    <property type="entry name" value="MFS"/>
    <property type="match status" value="1"/>
</dbReference>
<evidence type="ECO:0000256" key="5">
    <source>
        <dbReference type="ARBA" id="ARBA00023136"/>
    </source>
</evidence>
<evidence type="ECO:0000259" key="7">
    <source>
        <dbReference type="PROSITE" id="PS50850"/>
    </source>
</evidence>
<dbReference type="InterPro" id="IPR020846">
    <property type="entry name" value="MFS_dom"/>
</dbReference>
<feature type="domain" description="Major facilitator superfamily (MFS) profile" evidence="7">
    <location>
        <begin position="1"/>
        <end position="399"/>
    </location>
</feature>
<dbReference type="AlphaFoldDB" id="D7CKY3"/>
<dbReference type="GO" id="GO:0022857">
    <property type="term" value="F:transmembrane transporter activity"/>
    <property type="evidence" value="ECO:0007669"/>
    <property type="project" value="InterPro"/>
</dbReference>
<feature type="transmembrane region" description="Helical" evidence="6">
    <location>
        <begin position="99"/>
        <end position="126"/>
    </location>
</feature>
<dbReference type="PANTHER" id="PTHR11360:SF304">
    <property type="entry name" value="MFS DOMAIN-CONTAINING PROTEIN"/>
    <property type="match status" value="1"/>
</dbReference>
<keyword evidence="5 6" id="KW-0472">Membrane</keyword>
<dbReference type="Pfam" id="PF07690">
    <property type="entry name" value="MFS_1"/>
    <property type="match status" value="1"/>
</dbReference>
<reference evidence="9" key="1">
    <citation type="journal article" date="2010" name="Stand. Genomic Sci.">
        <title>Complete genome sequence of Syntrophothermus lipocalidus type strain (TGB-C1T).</title>
        <authorList>
            <consortium name="US DOE Joint Genome Institute (JGI-PGF)"/>
            <person name="Djao O."/>
            <person name="Zhang X."/>
            <person name="Lucas S."/>
            <person name="Lapidus A."/>
            <person name="Glavina Del Rio T."/>
            <person name="Nolan M."/>
            <person name="Tice H."/>
            <person name="Cheng J."/>
            <person name="Han C."/>
            <person name="Tapia R."/>
            <person name="Goodwin L."/>
            <person name="Pitluck S."/>
            <person name="Liolios K."/>
            <person name="Ivanova N."/>
            <person name="Mavromatis K."/>
            <person name="Mikhailova N."/>
            <person name="Ovchinnikova G."/>
            <person name="Pati A."/>
            <person name="Brambilla E."/>
            <person name="Chen A."/>
            <person name="Palaniappan K."/>
            <person name="Land M."/>
            <person name="Hauser L."/>
            <person name="Chang Y."/>
            <person name="Jeffries C."/>
            <person name="Rohde M."/>
            <person name="Sikorski J."/>
            <person name="Spring S."/>
            <person name="Goker M."/>
            <person name="Detter J."/>
            <person name="Woyke T."/>
            <person name="Bristow J."/>
            <person name="Eisen J."/>
            <person name="Markowitz V."/>
            <person name="Hugenholtz P."/>
            <person name="Kyrpides N."/>
            <person name="Klenk H."/>
        </authorList>
    </citation>
    <scope>NUCLEOTIDE SEQUENCE [LARGE SCALE GENOMIC DNA]</scope>
    <source>
        <strain evidence="9">DSM 12680 / TGB-C1</strain>
    </source>
</reference>
<dbReference type="Proteomes" id="UP000000378">
    <property type="component" value="Chromosome"/>
</dbReference>
<keyword evidence="2" id="KW-0813">Transport</keyword>
<dbReference type="eggNOG" id="COG2223">
    <property type="taxonomic scope" value="Bacteria"/>
</dbReference>
<dbReference type="InterPro" id="IPR011701">
    <property type="entry name" value="MFS"/>
</dbReference>
<dbReference type="InterPro" id="IPR036259">
    <property type="entry name" value="MFS_trans_sf"/>
</dbReference>
<evidence type="ECO:0000256" key="1">
    <source>
        <dbReference type="ARBA" id="ARBA00004651"/>
    </source>
</evidence>
<protein>
    <submittedName>
        <fullName evidence="8">Major facilitator superfamily MFS_1</fullName>
    </submittedName>
</protein>
<feature type="transmembrane region" description="Helical" evidence="6">
    <location>
        <begin position="7"/>
        <end position="35"/>
    </location>
</feature>
<dbReference type="GO" id="GO:0005886">
    <property type="term" value="C:plasma membrane"/>
    <property type="evidence" value="ECO:0007669"/>
    <property type="project" value="UniProtKB-SubCell"/>
</dbReference>
<feature type="transmembrane region" description="Helical" evidence="6">
    <location>
        <begin position="47"/>
        <end position="67"/>
    </location>
</feature>
<proteinExistence type="predicted"/>
<evidence type="ECO:0000256" key="2">
    <source>
        <dbReference type="ARBA" id="ARBA00022448"/>
    </source>
</evidence>
<feature type="transmembrane region" description="Helical" evidence="6">
    <location>
        <begin position="375"/>
        <end position="394"/>
    </location>
</feature>
<evidence type="ECO:0000256" key="3">
    <source>
        <dbReference type="ARBA" id="ARBA00022692"/>
    </source>
</evidence>
<dbReference type="SUPFAM" id="SSF103473">
    <property type="entry name" value="MFS general substrate transporter"/>
    <property type="match status" value="1"/>
</dbReference>
<gene>
    <name evidence="8" type="ordered locus">Slip_0584</name>
</gene>
<comment type="subcellular location">
    <subcellularLocation>
        <location evidence="1">Cell membrane</location>
        <topology evidence="1">Multi-pass membrane protein</topology>
    </subcellularLocation>
</comment>
<dbReference type="KEGG" id="slp:Slip_0584"/>
<dbReference type="OrthoDB" id="9793415at2"/>
<feature type="transmembrane region" description="Helical" evidence="6">
    <location>
        <begin position="222"/>
        <end position="243"/>
    </location>
</feature>
<feature type="transmembrane region" description="Helical" evidence="6">
    <location>
        <begin position="74"/>
        <end position="93"/>
    </location>
</feature>
<dbReference type="CDD" id="cd17353">
    <property type="entry name" value="MFS_OFA_like"/>
    <property type="match status" value="1"/>
</dbReference>
<dbReference type="Gene3D" id="1.20.1250.20">
    <property type="entry name" value="MFS general substrate transporter like domains"/>
    <property type="match status" value="2"/>
</dbReference>
<feature type="transmembrane region" description="Helical" evidence="6">
    <location>
        <begin position="133"/>
        <end position="153"/>
    </location>
</feature>
<dbReference type="STRING" id="643648.Slip_0584"/>
<dbReference type="InterPro" id="IPR050327">
    <property type="entry name" value="Proton-linked_MCT"/>
</dbReference>
<dbReference type="HOGENOM" id="CLU_001265_59_7_9"/>
<reference evidence="8 9" key="2">
    <citation type="journal article" date="2010" name="Stand. Genomic Sci.">
        <title>Complete genome sequence of Syntrophothermus lipocalidus type strain (TGB-C1).</title>
        <authorList>
            <person name="Djao O.D."/>
            <person name="Zhang X."/>
            <person name="Lucas S."/>
            <person name="Lapidus A."/>
            <person name="Del Rio T.G."/>
            <person name="Nolan M."/>
            <person name="Tice H."/>
            <person name="Cheng J.F."/>
            <person name="Han C."/>
            <person name="Tapia R."/>
            <person name="Goodwin L."/>
            <person name="Pitluck S."/>
            <person name="Liolios K."/>
            <person name="Ivanova N."/>
            <person name="Mavromatis K."/>
            <person name="Mikhailova N."/>
            <person name="Ovchinnikova G."/>
            <person name="Pati A."/>
            <person name="Brambilla E."/>
            <person name="Chen A."/>
            <person name="Palaniappan K."/>
            <person name="Land M."/>
            <person name="Hauser L."/>
            <person name="Chang Y.J."/>
            <person name="Jeffries C.D."/>
            <person name="Rohde M."/>
            <person name="Sikorski J."/>
            <person name="Spring S."/>
            <person name="Goker M."/>
            <person name="Detter J.C."/>
            <person name="Woyke T."/>
            <person name="Bristow J."/>
            <person name="Eisen J.A."/>
            <person name="Markowitz V."/>
            <person name="Hugenholtz P."/>
            <person name="Kyrpides N.C."/>
            <person name="Klenk H.P."/>
        </authorList>
    </citation>
    <scope>NUCLEOTIDE SEQUENCE [LARGE SCALE GENOMIC DNA]</scope>
    <source>
        <strain evidence="9">DSM 12680 / TGB-C1</strain>
    </source>
</reference>
<keyword evidence="4 6" id="KW-1133">Transmembrane helix</keyword>
<keyword evidence="9" id="KW-1185">Reference proteome</keyword>
<feature type="transmembrane region" description="Helical" evidence="6">
    <location>
        <begin position="255"/>
        <end position="274"/>
    </location>
</feature>
<feature type="transmembrane region" description="Helical" evidence="6">
    <location>
        <begin position="345"/>
        <end position="363"/>
    </location>
</feature>
<feature type="transmembrane region" description="Helical" evidence="6">
    <location>
        <begin position="310"/>
        <end position="333"/>
    </location>
</feature>
<dbReference type="EMBL" id="CP002048">
    <property type="protein sequence ID" value="ADI01368.1"/>
    <property type="molecule type" value="Genomic_DNA"/>
</dbReference>
<accession>D7CKY3</accession>
<organism evidence="8 9">
    <name type="scientific">Syntrophothermus lipocalidus (strain DSM 12680 / TGB-C1)</name>
    <dbReference type="NCBI Taxonomy" id="643648"/>
    <lineage>
        <taxon>Bacteria</taxon>
        <taxon>Bacillati</taxon>
        <taxon>Bacillota</taxon>
        <taxon>Clostridia</taxon>
        <taxon>Eubacteriales</taxon>
        <taxon>Syntrophomonadaceae</taxon>
        <taxon>Syntrophothermus</taxon>
    </lineage>
</organism>
<feature type="transmembrane region" description="Helical" evidence="6">
    <location>
        <begin position="165"/>
        <end position="184"/>
    </location>
</feature>
<sequence>MNKRNKGWIVTVGAMGVNLALGCFYSWSIIAAALVKELGYTKTQASLPFTALILLSALMMVPGGRIFDRYGPRVCGVIGGICTGIGFLLSGYATSLPMLVVSFGLIFGIGLGVGYAGTIPAAVSWFPPQKRGMIGGLVVAALGFSSVYVAPLTQYLLGNVGIQKTFIIEGIAFMIAILIFAQFLSRPTAGYKAEEASDSSPSVLPNPQRQYTPSEMLSTYQFYLIWCMYAFGVVAGLMVTSQAAMIGKMQANIEWGFALVSLLAVCNCLGRFLGGWLSDNLGREKTLMLVFMVQMINMLLFRFYTNFSLLVCGITACGICWGSLLGIFPAMTYDYYGLKHSGMNYGLVFTAYGIAGVIGPITGGRIVDYTNSYNGAYLVAAAFLAIALVMLRFLKKPVDNPLNHEADALSA</sequence>
<dbReference type="PANTHER" id="PTHR11360">
    <property type="entry name" value="MONOCARBOXYLATE TRANSPORTER"/>
    <property type="match status" value="1"/>
</dbReference>
<evidence type="ECO:0000313" key="8">
    <source>
        <dbReference type="EMBL" id="ADI01368.1"/>
    </source>
</evidence>
<dbReference type="RefSeq" id="WP_013174770.1">
    <property type="nucleotide sequence ID" value="NC_014220.1"/>
</dbReference>
<name>D7CKY3_SYNLT</name>